<feature type="compositionally biased region" description="Basic and acidic residues" evidence="1">
    <location>
        <begin position="350"/>
        <end position="359"/>
    </location>
</feature>
<keyword evidence="4" id="KW-1185">Reference proteome</keyword>
<sequence>MASSRAKKAGIVLGVLVLLIAIGVALFDWNMLRGVVAKQVSQRTERSFAINGDLDVDLSMTPRIRMERIVLGNASWGSRPDMLSMDALEFRIRLWPLLKGEVIIPELSMTRPDILLETGPQGQKNWVMGKQEPNKQSSPPTIGALNIDQGVLAFRDPAKEIDIRLLADTRPPLAGRREASIAVLGEGHYKGEAFKLEGQGGSLLSLRNVKDPYPLKVSASIGKTRAEATGTITDPVKLVGINVDMKLQGDDLAKLYPIVGTPLPKTPPYRLAGHLRRQGPVWSFADFKGSVGDSDLAGQFAVDLGNERPLMRGDLVSKNLDLDDLAGLIGGTPKTGKGETASPEQQAEAARAEKSPRVLPDRPYKLDRLRAADADVKFRAANIKTRKMPFDDISTHLVLENGVLTLKPLNFGVAGGNVVSNVVLDASKNPIKTRLNATVRSLYLKRLMPTLNLAKTSTGRIGGKAELDMRGNSIADMAASADGKLGLVMGGGGTSNLLLSLAQIHADKAIYYFLGGDKRATIRCAVADFDVRDGVMKTDTLLIDTTSTNIHGRGTIDLGKERMHLTFLPEPKRYSLLSGRTPLYLSGSFKKPDFGIDKTDVAVKTGAAVALGTLLSPIAALLPLVDTPQAKDHDCAVLMEKAGQKPAKAAQ</sequence>
<reference evidence="3 4" key="1">
    <citation type="submission" date="2024-04" db="EMBL/GenBank/DDBJ databases">
        <authorList>
            <person name="Abashina T."/>
            <person name="Shaikin A."/>
        </authorList>
    </citation>
    <scope>NUCLEOTIDE SEQUENCE [LARGE SCALE GENOMIC DNA]</scope>
    <source>
        <strain evidence="3 4">AAFK</strain>
    </source>
</reference>
<protein>
    <submittedName>
        <fullName evidence="3">AsmA family protein</fullName>
    </submittedName>
</protein>
<name>A0ABU9D947_9PROT</name>
<dbReference type="InterPro" id="IPR007844">
    <property type="entry name" value="AsmA"/>
</dbReference>
<evidence type="ECO:0000313" key="3">
    <source>
        <dbReference type="EMBL" id="MEK8089966.1"/>
    </source>
</evidence>
<evidence type="ECO:0000313" key="4">
    <source>
        <dbReference type="Proteomes" id="UP001446205"/>
    </source>
</evidence>
<accession>A0ABU9D947</accession>
<proteinExistence type="predicted"/>
<organism evidence="3 4">
    <name type="scientific">Thermithiobacillus plumbiphilus</name>
    <dbReference type="NCBI Taxonomy" id="1729899"/>
    <lineage>
        <taxon>Bacteria</taxon>
        <taxon>Pseudomonadati</taxon>
        <taxon>Pseudomonadota</taxon>
        <taxon>Acidithiobacillia</taxon>
        <taxon>Acidithiobacillales</taxon>
        <taxon>Thermithiobacillaceae</taxon>
        <taxon>Thermithiobacillus</taxon>
    </lineage>
</organism>
<gene>
    <name evidence="3" type="ORF">WOB96_09320</name>
</gene>
<dbReference type="PANTHER" id="PTHR30441:SF9">
    <property type="entry name" value="ASMA FAMILY PROTEIN YHJG"/>
    <property type="match status" value="1"/>
</dbReference>
<feature type="region of interest" description="Disordered" evidence="1">
    <location>
        <begin position="331"/>
        <end position="359"/>
    </location>
</feature>
<feature type="domain" description="AsmA" evidence="2">
    <location>
        <begin position="6"/>
        <end position="137"/>
    </location>
</feature>
<dbReference type="InterPro" id="IPR052894">
    <property type="entry name" value="AsmA-related"/>
</dbReference>
<comment type="caution">
    <text evidence="3">The sequence shown here is derived from an EMBL/GenBank/DDBJ whole genome shotgun (WGS) entry which is preliminary data.</text>
</comment>
<evidence type="ECO:0000256" key="1">
    <source>
        <dbReference type="SAM" id="MobiDB-lite"/>
    </source>
</evidence>
<dbReference type="PANTHER" id="PTHR30441">
    <property type="entry name" value="DUF748 DOMAIN-CONTAINING PROTEIN"/>
    <property type="match status" value="1"/>
</dbReference>
<dbReference type="Proteomes" id="UP001446205">
    <property type="component" value="Unassembled WGS sequence"/>
</dbReference>
<dbReference type="EMBL" id="JBBPCO010000008">
    <property type="protein sequence ID" value="MEK8089966.1"/>
    <property type="molecule type" value="Genomic_DNA"/>
</dbReference>
<dbReference type="RefSeq" id="WP_341371024.1">
    <property type="nucleotide sequence ID" value="NZ_JBBPCO010000008.1"/>
</dbReference>
<feature type="domain" description="AsmA" evidence="2">
    <location>
        <begin position="183"/>
        <end position="539"/>
    </location>
</feature>
<evidence type="ECO:0000259" key="2">
    <source>
        <dbReference type="Pfam" id="PF05170"/>
    </source>
</evidence>
<dbReference type="Pfam" id="PF05170">
    <property type="entry name" value="AsmA"/>
    <property type="match status" value="2"/>
</dbReference>